<keyword evidence="2" id="KW-0645">Protease</keyword>
<sequence length="184" mass="20078">MTLKPLLLLPLCLMAACSSASLPSSKVSAPVNNAKSTPQSSLAAQSLPSDQSLSNEELVSYARKYLGTRYVWGGSTPKGFDCSGYIQYVYRHFDIDIPRTTAAYPSLYYQAVSIDNAQVGDIIVFTGTNPNIRQPGHAGIVTQVGDGKLSFIHSSSSKKHFGVTETNYYQSGYPKRFLKLVRVQ</sequence>
<evidence type="ECO:0000313" key="8">
    <source>
        <dbReference type="Proteomes" id="UP000198854"/>
    </source>
</evidence>
<feature type="chain" id="PRO_5011472428" evidence="5">
    <location>
        <begin position="21"/>
        <end position="184"/>
    </location>
</feature>
<keyword evidence="3 7" id="KW-0378">Hydrolase</keyword>
<dbReference type="PANTHER" id="PTHR47053:SF1">
    <property type="entry name" value="MUREIN DD-ENDOPEPTIDASE MEPH-RELATED"/>
    <property type="match status" value="1"/>
</dbReference>
<dbReference type="STRING" id="861298.SAMN04488136_1711"/>
<dbReference type="EMBL" id="FNDD01000071">
    <property type="protein sequence ID" value="SDI11961.1"/>
    <property type="molecule type" value="Genomic_DNA"/>
</dbReference>
<evidence type="ECO:0000256" key="4">
    <source>
        <dbReference type="ARBA" id="ARBA00022807"/>
    </source>
</evidence>
<feature type="domain" description="NlpC/P60" evidence="6">
    <location>
        <begin position="52"/>
        <end position="184"/>
    </location>
</feature>
<dbReference type="InterPro" id="IPR038765">
    <property type="entry name" value="Papain-like_cys_pep_sf"/>
</dbReference>
<evidence type="ECO:0000256" key="3">
    <source>
        <dbReference type="ARBA" id="ARBA00022801"/>
    </source>
</evidence>
<dbReference type="InterPro" id="IPR051202">
    <property type="entry name" value="Peptidase_C40"/>
</dbReference>
<gene>
    <name evidence="7" type="ORF">SAMN04488136_1711</name>
</gene>
<accession>A0A1G8HZN1</accession>
<dbReference type="SUPFAM" id="SSF54001">
    <property type="entry name" value="Cysteine proteinases"/>
    <property type="match status" value="1"/>
</dbReference>
<evidence type="ECO:0000256" key="2">
    <source>
        <dbReference type="ARBA" id="ARBA00022670"/>
    </source>
</evidence>
<feature type="signal peptide" evidence="5">
    <location>
        <begin position="1"/>
        <end position="20"/>
    </location>
</feature>
<protein>
    <submittedName>
        <fullName evidence="7">Cell wall-associated hydrolase, NlpC family</fullName>
    </submittedName>
</protein>
<dbReference type="Gene3D" id="3.90.1720.10">
    <property type="entry name" value="endopeptidase domain like (from Nostoc punctiforme)"/>
    <property type="match status" value="1"/>
</dbReference>
<dbReference type="GO" id="GO:0006508">
    <property type="term" value="P:proteolysis"/>
    <property type="evidence" value="ECO:0007669"/>
    <property type="project" value="UniProtKB-KW"/>
</dbReference>
<evidence type="ECO:0000256" key="1">
    <source>
        <dbReference type="ARBA" id="ARBA00007074"/>
    </source>
</evidence>
<reference evidence="7 8" key="1">
    <citation type="submission" date="2016-10" db="EMBL/GenBank/DDBJ databases">
        <authorList>
            <person name="de Groot N.N."/>
        </authorList>
    </citation>
    <scope>NUCLEOTIDE SEQUENCE [LARGE SCALE GENOMIC DNA]</scope>
    <source>
        <strain evidence="7 8">CGMCC 1.10228</strain>
    </source>
</reference>
<dbReference type="OrthoDB" id="9807055at2"/>
<dbReference type="InterPro" id="IPR000064">
    <property type="entry name" value="NLP_P60_dom"/>
</dbReference>
<evidence type="ECO:0000256" key="5">
    <source>
        <dbReference type="SAM" id="SignalP"/>
    </source>
</evidence>
<comment type="similarity">
    <text evidence="1">Belongs to the peptidase C40 family.</text>
</comment>
<organism evidence="7 8">
    <name type="scientific">Vibrio xiamenensis</name>
    <dbReference type="NCBI Taxonomy" id="861298"/>
    <lineage>
        <taxon>Bacteria</taxon>
        <taxon>Pseudomonadati</taxon>
        <taxon>Pseudomonadota</taxon>
        <taxon>Gammaproteobacteria</taxon>
        <taxon>Vibrionales</taxon>
        <taxon>Vibrionaceae</taxon>
        <taxon>Vibrio</taxon>
    </lineage>
</organism>
<dbReference type="AlphaFoldDB" id="A0A1G8HZN1"/>
<evidence type="ECO:0000313" key="7">
    <source>
        <dbReference type="EMBL" id="SDI11961.1"/>
    </source>
</evidence>
<dbReference type="PROSITE" id="PS51935">
    <property type="entry name" value="NLPC_P60"/>
    <property type="match status" value="1"/>
</dbReference>
<keyword evidence="4" id="KW-0788">Thiol protease</keyword>
<name>A0A1G8HZN1_9VIBR</name>
<keyword evidence="5" id="KW-0732">Signal</keyword>
<dbReference type="PANTHER" id="PTHR47053">
    <property type="entry name" value="MUREIN DD-ENDOPEPTIDASE MEPH-RELATED"/>
    <property type="match status" value="1"/>
</dbReference>
<dbReference type="PROSITE" id="PS51257">
    <property type="entry name" value="PROKAR_LIPOPROTEIN"/>
    <property type="match status" value="1"/>
</dbReference>
<keyword evidence="8" id="KW-1185">Reference proteome</keyword>
<dbReference type="GO" id="GO:0008234">
    <property type="term" value="F:cysteine-type peptidase activity"/>
    <property type="evidence" value="ECO:0007669"/>
    <property type="project" value="UniProtKB-KW"/>
</dbReference>
<dbReference type="Proteomes" id="UP000198854">
    <property type="component" value="Unassembled WGS sequence"/>
</dbReference>
<proteinExistence type="inferred from homology"/>
<dbReference type="RefSeq" id="WP_093279585.1">
    <property type="nucleotide sequence ID" value="NZ_FNDD01000071.1"/>
</dbReference>
<evidence type="ECO:0000259" key="6">
    <source>
        <dbReference type="PROSITE" id="PS51935"/>
    </source>
</evidence>
<dbReference type="Pfam" id="PF00877">
    <property type="entry name" value="NLPC_P60"/>
    <property type="match status" value="1"/>
</dbReference>